<keyword evidence="1" id="KW-0732">Signal</keyword>
<dbReference type="Proteomes" id="UP000007306">
    <property type="component" value="Chromosome 11"/>
</dbReference>
<dbReference type="AlphaFoldDB" id="I1QYU5"/>
<evidence type="ECO:0000313" key="2">
    <source>
        <dbReference type="EnsemblPlants" id="ORGLA11G0068700.1"/>
    </source>
</evidence>
<sequence length="75" mass="7853">MSIGRLRLPPASGTKLLLLLTVLLVAVMMHSGCAIAAQAAGGGGGAWSRMLRAGFLSSMHVPIKFLTNYSLRSII</sequence>
<accession>I1QYU5</accession>
<name>I1QYU5_ORYGL</name>
<feature type="chain" id="PRO_5003650599" evidence="1">
    <location>
        <begin position="35"/>
        <end position="75"/>
    </location>
</feature>
<protein>
    <submittedName>
        <fullName evidence="2">Uncharacterized protein</fullName>
    </submittedName>
</protein>
<reference evidence="2 3" key="2">
    <citation type="submission" date="2018-04" db="EMBL/GenBank/DDBJ databases">
        <title>OglaRS2 (Oryza glaberrima Reference Sequence Version 2).</title>
        <authorList>
            <person name="Zhang J."/>
            <person name="Kudrna D."/>
            <person name="Lee S."/>
            <person name="Talag J."/>
            <person name="Rajasekar S."/>
            <person name="Wing R.A."/>
        </authorList>
    </citation>
    <scope>NUCLEOTIDE SEQUENCE [LARGE SCALE GENOMIC DNA]</scope>
    <source>
        <strain evidence="2 3">cv. IRGC 96717</strain>
    </source>
</reference>
<dbReference type="OMA" id="AWSRMLR"/>
<feature type="signal peptide" evidence="1">
    <location>
        <begin position="1"/>
        <end position="34"/>
    </location>
</feature>
<evidence type="ECO:0000313" key="3">
    <source>
        <dbReference type="Proteomes" id="UP000007306"/>
    </source>
</evidence>
<organism evidence="2 3">
    <name type="scientific">Oryza glaberrima</name>
    <name type="common">African rice</name>
    <dbReference type="NCBI Taxonomy" id="4538"/>
    <lineage>
        <taxon>Eukaryota</taxon>
        <taxon>Viridiplantae</taxon>
        <taxon>Streptophyta</taxon>
        <taxon>Embryophyta</taxon>
        <taxon>Tracheophyta</taxon>
        <taxon>Spermatophyta</taxon>
        <taxon>Magnoliopsida</taxon>
        <taxon>Liliopsida</taxon>
        <taxon>Poales</taxon>
        <taxon>Poaceae</taxon>
        <taxon>BOP clade</taxon>
        <taxon>Oryzoideae</taxon>
        <taxon>Oryzeae</taxon>
        <taxon>Oryzinae</taxon>
        <taxon>Oryza</taxon>
    </lineage>
</organism>
<evidence type="ECO:0000256" key="1">
    <source>
        <dbReference type="SAM" id="SignalP"/>
    </source>
</evidence>
<dbReference type="Gramene" id="ORGLA11G0068700.1">
    <property type="protein sequence ID" value="ORGLA11G0068700.1"/>
    <property type="gene ID" value="ORGLA11G0068700"/>
</dbReference>
<dbReference type="HOGENOM" id="CLU_2675130_0_0_1"/>
<reference evidence="2" key="1">
    <citation type="submission" date="2015-06" db="UniProtKB">
        <authorList>
            <consortium name="EnsemblPlants"/>
        </authorList>
    </citation>
    <scope>IDENTIFICATION</scope>
</reference>
<keyword evidence="3" id="KW-1185">Reference proteome</keyword>
<proteinExistence type="predicted"/>
<dbReference type="EnsemblPlants" id="ORGLA11G0068700.1">
    <property type="protein sequence ID" value="ORGLA11G0068700.1"/>
    <property type="gene ID" value="ORGLA11G0068700"/>
</dbReference>